<dbReference type="RefSeq" id="WP_042554605.1">
    <property type="nucleotide sequence ID" value="NZ_JXQW01000039.1"/>
</dbReference>
<name>A0A0D0KL21_9PSED</name>
<evidence type="ECO:0000313" key="1">
    <source>
        <dbReference type="EMBL" id="KIP98742.1"/>
    </source>
</evidence>
<protein>
    <submittedName>
        <fullName evidence="1">Uncharacterized protein</fullName>
    </submittedName>
</protein>
<evidence type="ECO:0000313" key="2">
    <source>
        <dbReference type="Proteomes" id="UP000032068"/>
    </source>
</evidence>
<dbReference type="EMBL" id="JXQW01000039">
    <property type="protein sequence ID" value="KIP98742.1"/>
    <property type="molecule type" value="Genomic_DNA"/>
</dbReference>
<comment type="caution">
    <text evidence="1">The sequence shown here is derived from an EMBL/GenBank/DDBJ whole genome shotgun (WGS) entry which is preliminary data.</text>
</comment>
<dbReference type="Proteomes" id="UP000032068">
    <property type="component" value="Unassembled WGS sequence"/>
</dbReference>
<organism evidence="1 2">
    <name type="scientific">Pseudomonas fulva</name>
    <dbReference type="NCBI Taxonomy" id="47880"/>
    <lineage>
        <taxon>Bacteria</taxon>
        <taxon>Pseudomonadati</taxon>
        <taxon>Pseudomonadota</taxon>
        <taxon>Gammaproteobacteria</taxon>
        <taxon>Pseudomonadales</taxon>
        <taxon>Pseudomonadaceae</taxon>
        <taxon>Pseudomonas</taxon>
    </lineage>
</organism>
<gene>
    <name evidence="1" type="ORF">RU08_14810</name>
</gene>
<sequence>MKLINGNPAANKIKSYSVEERTFTLTPHAMAIVEHFTNIFADKAESFDHTLDVLLLTLDSIADDLGLNDKEVTISESGTTYSFKPKTIITTPELRAV</sequence>
<accession>A0A0D0KL21</accession>
<proteinExistence type="predicted"/>
<dbReference type="AlphaFoldDB" id="A0A0D0KL21"/>
<reference evidence="1 2" key="1">
    <citation type="submission" date="2014-12" db="EMBL/GenBank/DDBJ databases">
        <title>16Stimator: statistical estimation of ribosomal gene copy numbers from draft genome assemblies.</title>
        <authorList>
            <person name="Perisin M.A."/>
            <person name="Vetter M."/>
            <person name="Gilbert J.A."/>
            <person name="Bergelson J."/>
        </authorList>
    </citation>
    <scope>NUCLEOTIDE SEQUENCE [LARGE SCALE GENOMIC DNA]</scope>
    <source>
        <strain evidence="1 2">MEJ086</strain>
    </source>
</reference>